<name>A0ABT7VDB5_9BACE</name>
<sequence>MKQQLTTNGILPLDGMEVMEDELMFVLGGASGHGESDSGCSCEAGKDCGCDCSGGKGCGCGCEDGSGCGCGCTKKND</sequence>
<keyword evidence="2" id="KW-1185">Reference proteome</keyword>
<reference evidence="1 2" key="1">
    <citation type="submission" date="2023-06" db="EMBL/GenBank/DDBJ databases">
        <authorList>
            <person name="Zeman M."/>
            <person name="Kubasova T."/>
            <person name="Jahodarova E."/>
            <person name="Nykrynova M."/>
            <person name="Rychlik I."/>
        </authorList>
    </citation>
    <scope>NUCLEOTIDE SEQUENCE [LARGE SCALE GENOMIC DNA]</scope>
    <source>
        <strain evidence="1 2">109_WCHN</strain>
    </source>
</reference>
<accession>A0ABT7VDB5</accession>
<evidence type="ECO:0000313" key="2">
    <source>
        <dbReference type="Proteomes" id="UP001169458"/>
    </source>
</evidence>
<proteinExistence type="predicted"/>
<evidence type="ECO:0000313" key="1">
    <source>
        <dbReference type="EMBL" id="MDM8324294.1"/>
    </source>
</evidence>
<organism evidence="1 2">
    <name type="scientific">Bacteroides gallinaceum</name>
    <dbReference type="NCBI Taxonomy" id="1462571"/>
    <lineage>
        <taxon>Bacteria</taxon>
        <taxon>Pseudomonadati</taxon>
        <taxon>Bacteroidota</taxon>
        <taxon>Bacteroidia</taxon>
        <taxon>Bacteroidales</taxon>
        <taxon>Bacteroidaceae</taxon>
        <taxon>Bacteroides</taxon>
    </lineage>
</organism>
<protein>
    <submittedName>
        <fullName evidence="1">Uncharacterized protein</fullName>
    </submittedName>
</protein>
<comment type="caution">
    <text evidence="1">The sequence shown here is derived from an EMBL/GenBank/DDBJ whole genome shotgun (WGS) entry which is preliminary data.</text>
</comment>
<gene>
    <name evidence="1" type="ORF">QUW60_03460</name>
</gene>
<dbReference type="RefSeq" id="WP_258337682.1">
    <property type="nucleotide sequence ID" value="NZ_JAUDCP010000013.1"/>
</dbReference>
<dbReference type="EMBL" id="JAUDEN010000004">
    <property type="protein sequence ID" value="MDM8324294.1"/>
    <property type="molecule type" value="Genomic_DNA"/>
</dbReference>
<dbReference type="Proteomes" id="UP001169458">
    <property type="component" value="Unassembled WGS sequence"/>
</dbReference>
<reference evidence="2" key="2">
    <citation type="submission" date="2023-07" db="EMBL/GenBank/DDBJ databases">
        <title>Identification and characterization of horizontal gene transfer across gut microbiota members of farm animals based on homology search.</title>
        <authorList>
            <person name="Schwarzerova J."/>
            <person name="Nykrynova M."/>
            <person name="Jureckova K."/>
            <person name="Cejkova D."/>
            <person name="Rychlik I."/>
        </authorList>
    </citation>
    <scope>NUCLEOTIDE SEQUENCE [LARGE SCALE GENOMIC DNA]</scope>
    <source>
        <strain evidence="2">109_WCHN</strain>
    </source>
</reference>